<dbReference type="GeneID" id="71852705"/>
<proteinExistence type="predicted"/>
<sequence>MSDTQDRPTQDGYDDLLLAIVDALEAEGFDLESNRLYDFIDPDVLEQLLESATGPVTVTFTADEYQVTVTPTTVIVSEQASTTTDSQ</sequence>
<protein>
    <submittedName>
        <fullName evidence="2">HalOD1 output domain-containing protein</fullName>
    </submittedName>
</protein>
<evidence type="ECO:0000313" key="3">
    <source>
        <dbReference type="Proteomes" id="UP001595821"/>
    </source>
</evidence>
<accession>A0ABD5P0A9</accession>
<dbReference type="Pfam" id="PF18545">
    <property type="entry name" value="HalOD1"/>
    <property type="match status" value="1"/>
</dbReference>
<dbReference type="EMBL" id="JBHSDJ010000083">
    <property type="protein sequence ID" value="MFC4247633.1"/>
    <property type="molecule type" value="Genomic_DNA"/>
</dbReference>
<dbReference type="InterPro" id="IPR040624">
    <property type="entry name" value="HalOD1"/>
</dbReference>
<dbReference type="RefSeq" id="WP_246971947.1">
    <property type="nucleotide sequence ID" value="NZ_CP095397.1"/>
</dbReference>
<feature type="domain" description="Halobacterial output" evidence="1">
    <location>
        <begin position="25"/>
        <end position="73"/>
    </location>
</feature>
<gene>
    <name evidence="2" type="ORF">ACFOZ7_11710</name>
</gene>
<dbReference type="AlphaFoldDB" id="A0ABD5P0A9"/>
<organism evidence="2 3">
    <name type="scientific">Natribaculum luteum</name>
    <dbReference type="NCBI Taxonomy" id="1586232"/>
    <lineage>
        <taxon>Archaea</taxon>
        <taxon>Methanobacteriati</taxon>
        <taxon>Methanobacteriota</taxon>
        <taxon>Stenosarchaea group</taxon>
        <taxon>Halobacteria</taxon>
        <taxon>Halobacteriales</taxon>
        <taxon>Natrialbaceae</taxon>
        <taxon>Natribaculum</taxon>
    </lineage>
</organism>
<evidence type="ECO:0000313" key="2">
    <source>
        <dbReference type="EMBL" id="MFC4247633.1"/>
    </source>
</evidence>
<reference evidence="2 3" key="1">
    <citation type="journal article" date="2014" name="Int. J. Syst. Evol. Microbiol.">
        <title>Complete genome sequence of Corynebacterium casei LMG S-19264T (=DSM 44701T), isolated from a smear-ripened cheese.</title>
        <authorList>
            <consortium name="US DOE Joint Genome Institute (JGI-PGF)"/>
            <person name="Walter F."/>
            <person name="Albersmeier A."/>
            <person name="Kalinowski J."/>
            <person name="Ruckert C."/>
        </authorList>
    </citation>
    <scope>NUCLEOTIDE SEQUENCE [LARGE SCALE GENOMIC DNA]</scope>
    <source>
        <strain evidence="2 3">IBRC-M 10912</strain>
    </source>
</reference>
<name>A0ABD5P0A9_9EURY</name>
<evidence type="ECO:0000259" key="1">
    <source>
        <dbReference type="Pfam" id="PF18545"/>
    </source>
</evidence>
<dbReference type="Proteomes" id="UP001595821">
    <property type="component" value="Unassembled WGS sequence"/>
</dbReference>
<comment type="caution">
    <text evidence="2">The sequence shown here is derived from an EMBL/GenBank/DDBJ whole genome shotgun (WGS) entry which is preliminary data.</text>
</comment>